<evidence type="ECO:0000256" key="2">
    <source>
        <dbReference type="SAM" id="Phobius"/>
    </source>
</evidence>
<evidence type="ECO:0000313" key="5">
    <source>
        <dbReference type="Proteomes" id="UP001500058"/>
    </source>
</evidence>
<proteinExistence type="predicted"/>
<accession>A0ABN3I5M5</accession>
<protein>
    <submittedName>
        <fullName evidence="4">TadE/TadG family type IV pilus assembly protein</fullName>
    </submittedName>
</protein>
<dbReference type="RefSeq" id="WP_344630634.1">
    <property type="nucleotide sequence ID" value="NZ_BAAATJ010000007.1"/>
</dbReference>
<sequence length="138" mass="14415">MRTPGGAEGVPQTAGTAGGRPRARDGGQVLVEFAGFLPVLLVLAFAVVQLGVAAYTAQQAGTAARAAARMATQDRPGMSYERAGREAMSDWLADGAAFRIDRVADEVTVTARVTIPSVIPGIDDFGEAEKRTTMPHDD</sequence>
<keyword evidence="5" id="KW-1185">Reference proteome</keyword>
<comment type="caution">
    <text evidence="4">The sequence shown here is derived from an EMBL/GenBank/DDBJ whole genome shotgun (WGS) entry which is preliminary data.</text>
</comment>
<dbReference type="Pfam" id="PF07811">
    <property type="entry name" value="TadE"/>
    <property type="match status" value="1"/>
</dbReference>
<evidence type="ECO:0000313" key="4">
    <source>
        <dbReference type="EMBL" id="GAA2395228.1"/>
    </source>
</evidence>
<organism evidence="4 5">
    <name type="scientific">Streptomyces glaucosporus</name>
    <dbReference type="NCBI Taxonomy" id="284044"/>
    <lineage>
        <taxon>Bacteria</taxon>
        <taxon>Bacillati</taxon>
        <taxon>Actinomycetota</taxon>
        <taxon>Actinomycetes</taxon>
        <taxon>Kitasatosporales</taxon>
        <taxon>Streptomycetaceae</taxon>
        <taxon>Streptomyces</taxon>
    </lineage>
</organism>
<feature type="region of interest" description="Disordered" evidence="1">
    <location>
        <begin position="1"/>
        <end position="22"/>
    </location>
</feature>
<evidence type="ECO:0000256" key="1">
    <source>
        <dbReference type="SAM" id="MobiDB-lite"/>
    </source>
</evidence>
<feature type="domain" description="TadE-like" evidence="3">
    <location>
        <begin position="27"/>
        <end position="69"/>
    </location>
</feature>
<keyword evidence="2" id="KW-0812">Transmembrane</keyword>
<dbReference type="Proteomes" id="UP001500058">
    <property type="component" value="Unassembled WGS sequence"/>
</dbReference>
<dbReference type="InterPro" id="IPR012495">
    <property type="entry name" value="TadE-like_dom"/>
</dbReference>
<dbReference type="EMBL" id="BAAATJ010000007">
    <property type="protein sequence ID" value="GAA2395228.1"/>
    <property type="molecule type" value="Genomic_DNA"/>
</dbReference>
<evidence type="ECO:0000259" key="3">
    <source>
        <dbReference type="Pfam" id="PF07811"/>
    </source>
</evidence>
<gene>
    <name evidence="4" type="ORF">GCM10010420_20820</name>
</gene>
<keyword evidence="2" id="KW-1133">Transmembrane helix</keyword>
<keyword evidence="2" id="KW-0472">Membrane</keyword>
<feature type="transmembrane region" description="Helical" evidence="2">
    <location>
        <begin position="33"/>
        <end position="55"/>
    </location>
</feature>
<name>A0ABN3I5M5_9ACTN</name>
<reference evidence="4 5" key="1">
    <citation type="journal article" date="2019" name="Int. J. Syst. Evol. Microbiol.">
        <title>The Global Catalogue of Microorganisms (GCM) 10K type strain sequencing project: providing services to taxonomists for standard genome sequencing and annotation.</title>
        <authorList>
            <consortium name="The Broad Institute Genomics Platform"/>
            <consortium name="The Broad Institute Genome Sequencing Center for Infectious Disease"/>
            <person name="Wu L."/>
            <person name="Ma J."/>
        </authorList>
    </citation>
    <scope>NUCLEOTIDE SEQUENCE [LARGE SCALE GENOMIC DNA]</scope>
    <source>
        <strain evidence="4 5">JCM 6921</strain>
    </source>
</reference>